<dbReference type="GO" id="GO:0016787">
    <property type="term" value="F:hydrolase activity"/>
    <property type="evidence" value="ECO:0007669"/>
    <property type="project" value="UniProtKB-KW"/>
</dbReference>
<protein>
    <submittedName>
        <fullName evidence="7">Metallo-hydrolase/oxidoreductase</fullName>
    </submittedName>
</protein>
<name>A0AA38PF20_9AGAR</name>
<dbReference type="EMBL" id="MU806030">
    <property type="protein sequence ID" value="KAJ3841734.1"/>
    <property type="molecule type" value="Genomic_DNA"/>
</dbReference>
<dbReference type="Gene3D" id="3.60.15.10">
    <property type="entry name" value="Ribonuclease Z/Hydroxyacylglutathione hydrolase-like"/>
    <property type="match status" value="1"/>
</dbReference>
<comment type="caution">
    <text evidence="7">The sequence shown here is derived from an EMBL/GenBank/DDBJ whole genome shotgun (WGS) entry which is preliminary data.</text>
</comment>
<dbReference type="SUPFAM" id="SSF56281">
    <property type="entry name" value="Metallo-hydrolase/oxidoreductase"/>
    <property type="match status" value="1"/>
</dbReference>
<evidence type="ECO:0000259" key="6">
    <source>
        <dbReference type="SMART" id="SM00849"/>
    </source>
</evidence>
<organism evidence="7 8">
    <name type="scientific">Lentinula raphanica</name>
    <dbReference type="NCBI Taxonomy" id="153919"/>
    <lineage>
        <taxon>Eukaryota</taxon>
        <taxon>Fungi</taxon>
        <taxon>Dikarya</taxon>
        <taxon>Basidiomycota</taxon>
        <taxon>Agaricomycotina</taxon>
        <taxon>Agaricomycetes</taxon>
        <taxon>Agaricomycetidae</taxon>
        <taxon>Agaricales</taxon>
        <taxon>Marasmiineae</taxon>
        <taxon>Omphalotaceae</taxon>
        <taxon>Lentinula</taxon>
    </lineage>
</organism>
<feature type="domain" description="Metallo-beta-lactamase" evidence="6">
    <location>
        <begin position="44"/>
        <end position="275"/>
    </location>
</feature>
<dbReference type="AlphaFoldDB" id="A0AA38PF20"/>
<keyword evidence="5" id="KW-0862">Zinc</keyword>
<dbReference type="PANTHER" id="PTHR42978:SF2">
    <property type="entry name" value="102 KBASES UNSTABLE REGION: FROM 1 TO 119443"/>
    <property type="match status" value="1"/>
</dbReference>
<keyword evidence="3" id="KW-0479">Metal-binding</keyword>
<evidence type="ECO:0000313" key="7">
    <source>
        <dbReference type="EMBL" id="KAJ3841734.1"/>
    </source>
</evidence>
<dbReference type="InterPro" id="IPR051013">
    <property type="entry name" value="MBL_superfamily_lactonases"/>
</dbReference>
<keyword evidence="8" id="KW-1185">Reference proteome</keyword>
<dbReference type="SMART" id="SM00849">
    <property type="entry name" value="Lactamase_B"/>
    <property type="match status" value="1"/>
</dbReference>
<reference evidence="7" key="1">
    <citation type="submission" date="2022-08" db="EMBL/GenBank/DDBJ databases">
        <authorList>
            <consortium name="DOE Joint Genome Institute"/>
            <person name="Min B."/>
            <person name="Riley R."/>
            <person name="Sierra-Patev S."/>
            <person name="Naranjo-Ortiz M."/>
            <person name="Looney B."/>
            <person name="Konkel Z."/>
            <person name="Slot J.C."/>
            <person name="Sakamoto Y."/>
            <person name="Steenwyk J.L."/>
            <person name="Rokas A."/>
            <person name="Carro J."/>
            <person name="Camarero S."/>
            <person name="Ferreira P."/>
            <person name="Molpeceres G."/>
            <person name="Ruiz-Duenas F.J."/>
            <person name="Serrano A."/>
            <person name="Henrissat B."/>
            <person name="Drula E."/>
            <person name="Hughes K.W."/>
            <person name="Mata J.L."/>
            <person name="Ishikawa N.K."/>
            <person name="Vargas-Isla R."/>
            <person name="Ushijima S."/>
            <person name="Smith C.A."/>
            <person name="Ahrendt S."/>
            <person name="Andreopoulos W."/>
            <person name="He G."/>
            <person name="Labutti K."/>
            <person name="Lipzen A."/>
            <person name="Ng V."/>
            <person name="Sandor L."/>
            <person name="Barry K."/>
            <person name="Martinez A.T."/>
            <person name="Xiao Y."/>
            <person name="Gibbons J.G."/>
            <person name="Terashima K."/>
            <person name="Hibbett D.S."/>
            <person name="Grigoriev I.V."/>
        </authorList>
    </citation>
    <scope>NUCLEOTIDE SEQUENCE</scope>
    <source>
        <strain evidence="7">TFB9207</strain>
    </source>
</reference>
<evidence type="ECO:0000256" key="5">
    <source>
        <dbReference type="ARBA" id="ARBA00022833"/>
    </source>
</evidence>
<evidence type="ECO:0000256" key="1">
    <source>
        <dbReference type="ARBA" id="ARBA00001947"/>
    </source>
</evidence>
<evidence type="ECO:0000256" key="4">
    <source>
        <dbReference type="ARBA" id="ARBA00022801"/>
    </source>
</evidence>
<comment type="similarity">
    <text evidence="2">Belongs to the metallo-beta-lactamase superfamily.</text>
</comment>
<gene>
    <name evidence="7" type="ORF">F5878DRAFT_449446</name>
</gene>
<evidence type="ECO:0000256" key="2">
    <source>
        <dbReference type="ARBA" id="ARBA00007749"/>
    </source>
</evidence>
<dbReference type="Pfam" id="PF00753">
    <property type="entry name" value="Lactamase_B"/>
    <property type="match status" value="1"/>
</dbReference>
<dbReference type="InterPro" id="IPR001279">
    <property type="entry name" value="Metallo-B-lactamas"/>
</dbReference>
<accession>A0AA38PF20</accession>
<dbReference type="CDD" id="cd07730">
    <property type="entry name" value="metallo-hydrolase-like_MBL-fold"/>
    <property type="match status" value="1"/>
</dbReference>
<evidence type="ECO:0000256" key="3">
    <source>
        <dbReference type="ARBA" id="ARBA00022723"/>
    </source>
</evidence>
<dbReference type="GO" id="GO:0046872">
    <property type="term" value="F:metal ion binding"/>
    <property type="evidence" value="ECO:0007669"/>
    <property type="project" value="UniProtKB-KW"/>
</dbReference>
<comment type="cofactor">
    <cofactor evidence="1">
        <name>Zn(2+)</name>
        <dbReference type="ChEBI" id="CHEBI:29105"/>
    </cofactor>
</comment>
<dbReference type="InterPro" id="IPR036866">
    <property type="entry name" value="RibonucZ/Hydroxyglut_hydro"/>
</dbReference>
<sequence length="297" mass="32194">MTTLPPPADDQAFCTVSALEAGHLKLPLEVFLDNATPGSVLPTPSLSFLLRHSKTGKKLVFDLGIRKDLENHPPSVQKWIIDTAFDPSVPQDVAESLTLGGLSPADVDTVCISHCHWDHTGDTKPFTNSEVIFGAASASFFKPGYPEDPNSPFVSDLLPQERTRFVELNEQPPLGPFPHALDLYSDGSVYIADAPGHIAGHVVLIARTSPDGGWILLGGDSAHHWNLITGESKIAVGRPGFPTGCAHLDQAAAELNIERIREFLKLPRTRVILAHDEPWYKENKGGAAFWPGHIASK</sequence>
<dbReference type="PANTHER" id="PTHR42978">
    <property type="entry name" value="QUORUM-QUENCHING LACTONASE YTNP-RELATED-RELATED"/>
    <property type="match status" value="1"/>
</dbReference>
<proteinExistence type="inferred from homology"/>
<evidence type="ECO:0000313" key="8">
    <source>
        <dbReference type="Proteomes" id="UP001163846"/>
    </source>
</evidence>
<keyword evidence="4" id="KW-0378">Hydrolase</keyword>
<dbReference type="Proteomes" id="UP001163846">
    <property type="component" value="Unassembled WGS sequence"/>
</dbReference>